<reference evidence="1 2" key="1">
    <citation type="submission" date="2023-03" db="EMBL/GenBank/DDBJ databases">
        <title>Draft genome sequence of Thalassotalea eurytherma JCM 18482T.</title>
        <authorList>
            <person name="Sawabe T."/>
        </authorList>
    </citation>
    <scope>NUCLEOTIDE SEQUENCE [LARGE SCALE GENOMIC DNA]</scope>
    <source>
        <strain evidence="1 2">JCM 18482</strain>
    </source>
</reference>
<evidence type="ECO:0008006" key="3">
    <source>
        <dbReference type="Google" id="ProtNLM"/>
    </source>
</evidence>
<comment type="caution">
    <text evidence="1">The sequence shown here is derived from an EMBL/GenBank/DDBJ whole genome shotgun (WGS) entry which is preliminary data.</text>
</comment>
<gene>
    <name evidence="1" type="ORF">theurythT_21750</name>
</gene>
<protein>
    <recommendedName>
        <fullName evidence="3">STAS/SEC14 domain-containing protein</fullName>
    </recommendedName>
</protein>
<dbReference type="Proteomes" id="UP001157133">
    <property type="component" value="Unassembled WGS sequence"/>
</dbReference>
<proteinExistence type="predicted"/>
<accession>A0ABQ6H3G5</accession>
<organism evidence="1 2">
    <name type="scientific">Thalassotalea eurytherma</name>
    <dbReference type="NCBI Taxonomy" id="1144278"/>
    <lineage>
        <taxon>Bacteria</taxon>
        <taxon>Pseudomonadati</taxon>
        <taxon>Pseudomonadota</taxon>
        <taxon>Gammaproteobacteria</taxon>
        <taxon>Alteromonadales</taxon>
        <taxon>Colwelliaceae</taxon>
        <taxon>Thalassotalea</taxon>
    </lineage>
</organism>
<evidence type="ECO:0000313" key="2">
    <source>
        <dbReference type="Proteomes" id="UP001157133"/>
    </source>
</evidence>
<dbReference type="EMBL" id="BSSU01000010">
    <property type="protein sequence ID" value="GLX82723.1"/>
    <property type="molecule type" value="Genomic_DNA"/>
</dbReference>
<sequence>MLCLHCILDYSTLDFDHGLDVLHGVDMKFDQHGGYKIWRHNKVIYAELSGTWNKEAAINYAKELKALASEYTDTWGHYVCFDRWELCSADVFDIVQSLVDWCVDNGLRRAAQVYSHSAIKEQVISKMVVEELGQFKRAVFDDKEQAANWLTEQGYKVTFFESSGN</sequence>
<evidence type="ECO:0000313" key="1">
    <source>
        <dbReference type="EMBL" id="GLX82723.1"/>
    </source>
</evidence>
<keyword evidence="2" id="KW-1185">Reference proteome</keyword>
<name>A0ABQ6H3G5_9GAMM</name>